<feature type="domain" description="Lipid/polyisoprenoid-binding YceI-like" evidence="2">
    <location>
        <begin position="34"/>
        <end position="198"/>
    </location>
</feature>
<dbReference type="Gene3D" id="2.40.128.110">
    <property type="entry name" value="Lipid/polyisoprenoid-binding, YceI-like"/>
    <property type="match status" value="1"/>
</dbReference>
<dbReference type="RefSeq" id="WP_126673321.1">
    <property type="nucleotide sequence ID" value="NZ_RYZR01000005.1"/>
</dbReference>
<dbReference type="InterPro" id="IPR007372">
    <property type="entry name" value="Lipid/polyisoprenoid-bd_YceI"/>
</dbReference>
<evidence type="ECO:0000256" key="1">
    <source>
        <dbReference type="SAM" id="SignalP"/>
    </source>
</evidence>
<organism evidence="3 4">
    <name type="scientific">Dyella dinghuensis</name>
    <dbReference type="NCBI Taxonomy" id="1920169"/>
    <lineage>
        <taxon>Bacteria</taxon>
        <taxon>Pseudomonadati</taxon>
        <taxon>Pseudomonadota</taxon>
        <taxon>Gammaproteobacteria</taxon>
        <taxon>Lysobacterales</taxon>
        <taxon>Rhodanobacteraceae</taxon>
        <taxon>Dyella</taxon>
    </lineage>
</organism>
<reference evidence="3 4" key="1">
    <citation type="submission" date="2018-12" db="EMBL/GenBank/DDBJ databases">
        <title>Dyella dinghuensis sp. nov. DHOA06 and Dyella choica sp. nov. 4M-K27, isolated from forest soil.</title>
        <authorList>
            <person name="Qiu L.-H."/>
            <person name="Gao Z.-H."/>
        </authorList>
    </citation>
    <scope>NUCLEOTIDE SEQUENCE [LARGE SCALE GENOMIC DNA]</scope>
    <source>
        <strain evidence="3 4">DHOA06</strain>
    </source>
</reference>
<dbReference type="InterPro" id="IPR036761">
    <property type="entry name" value="TTHA0802/YceI-like_sf"/>
</dbReference>
<dbReference type="SUPFAM" id="SSF101874">
    <property type="entry name" value="YceI-like"/>
    <property type="match status" value="1"/>
</dbReference>
<dbReference type="PANTHER" id="PTHR34406">
    <property type="entry name" value="PROTEIN YCEI"/>
    <property type="match status" value="1"/>
</dbReference>
<sequence>MTRRALFPALQWLALTLSVGSLTAPLAAWAAPESYHYDPVHSQILFSIDHDGFSRPFGRLRMAQGWLRFDQANWSQSSTELDIDMNSLDMGDGAWNAAVCKSSLLDCKQYGTAHFVSTSVEQKDATHGVLHGTLTLHGVSKPMDIPFRVNRVGNTIYGMHTIAGFSATASLDRTDFGIAAFSNSIGHNVVVWLELEAIRDSQTPATNKESP</sequence>
<evidence type="ECO:0000259" key="2">
    <source>
        <dbReference type="SMART" id="SM00867"/>
    </source>
</evidence>
<accession>A0A432LSW7</accession>
<proteinExistence type="predicted"/>
<gene>
    <name evidence="3" type="ORF">EKH79_08245</name>
</gene>
<keyword evidence="1" id="KW-0732">Signal</keyword>
<evidence type="ECO:0000313" key="4">
    <source>
        <dbReference type="Proteomes" id="UP000267077"/>
    </source>
</evidence>
<feature type="chain" id="PRO_5019129664" evidence="1">
    <location>
        <begin position="31"/>
        <end position="211"/>
    </location>
</feature>
<dbReference type="EMBL" id="RYZR01000005">
    <property type="protein sequence ID" value="RUL64042.1"/>
    <property type="molecule type" value="Genomic_DNA"/>
</dbReference>
<name>A0A432LSW7_9GAMM</name>
<dbReference type="Pfam" id="PF04264">
    <property type="entry name" value="YceI"/>
    <property type="match status" value="1"/>
</dbReference>
<dbReference type="SMART" id="SM00867">
    <property type="entry name" value="YceI"/>
    <property type="match status" value="1"/>
</dbReference>
<dbReference type="Proteomes" id="UP000267077">
    <property type="component" value="Unassembled WGS sequence"/>
</dbReference>
<dbReference type="OrthoDB" id="9811006at2"/>
<protein>
    <submittedName>
        <fullName evidence="3">Polyisoprenoid-binding protein</fullName>
    </submittedName>
</protein>
<keyword evidence="4" id="KW-1185">Reference proteome</keyword>
<comment type="caution">
    <text evidence="3">The sequence shown here is derived from an EMBL/GenBank/DDBJ whole genome shotgun (WGS) entry which is preliminary data.</text>
</comment>
<dbReference type="AlphaFoldDB" id="A0A432LSW7"/>
<evidence type="ECO:0000313" key="3">
    <source>
        <dbReference type="EMBL" id="RUL64042.1"/>
    </source>
</evidence>
<dbReference type="PANTHER" id="PTHR34406:SF1">
    <property type="entry name" value="PROTEIN YCEI"/>
    <property type="match status" value="1"/>
</dbReference>
<feature type="signal peptide" evidence="1">
    <location>
        <begin position="1"/>
        <end position="30"/>
    </location>
</feature>